<reference evidence="1" key="1">
    <citation type="submission" date="2022-08" db="EMBL/GenBank/DDBJ databases">
        <title>Genome Sequence of Lecanicillium fungicola.</title>
        <authorList>
            <person name="Buettner E."/>
        </authorList>
    </citation>
    <scope>NUCLEOTIDE SEQUENCE</scope>
    <source>
        <strain evidence="1">Babe33</strain>
    </source>
</reference>
<keyword evidence="2" id="KW-1185">Reference proteome</keyword>
<gene>
    <name evidence="1" type="ORF">NQ176_g10530</name>
</gene>
<evidence type="ECO:0000313" key="1">
    <source>
        <dbReference type="EMBL" id="KAJ2965616.1"/>
    </source>
</evidence>
<comment type="caution">
    <text evidence="1">The sequence shown here is derived from an EMBL/GenBank/DDBJ whole genome shotgun (WGS) entry which is preliminary data.</text>
</comment>
<dbReference type="EMBL" id="JANJQO010002915">
    <property type="protein sequence ID" value="KAJ2965616.1"/>
    <property type="molecule type" value="Genomic_DNA"/>
</dbReference>
<name>A0ACC1MGZ7_9HYPO</name>
<dbReference type="Proteomes" id="UP001143910">
    <property type="component" value="Unassembled WGS sequence"/>
</dbReference>
<sequence length="241" mass="27141">MRNTLTLTRRHTRRAAIALTQSWQRRIGLDTGRSRINSQPPQNAQYFSNSSSTGKASSPEKTEERPKGHDTVNQARKGDKHQPLSLLPLAMILRSLFTSTVSSSPKLLAVSLYLLRILAHTNVRLLDPDHNRLLRYVLNQSLYKQFCAGQDADKVAKTVAQGKHIGFTGAILAYAKESPEHDQGSSKKTEAQNADREISEWLKNSLETVRLVTAGDFVALKYIYHFHCRSETLLTLFCFSF</sequence>
<proteinExistence type="predicted"/>
<evidence type="ECO:0000313" key="2">
    <source>
        <dbReference type="Proteomes" id="UP001143910"/>
    </source>
</evidence>
<accession>A0ACC1MGZ7</accession>
<organism evidence="1 2">
    <name type="scientific">Zarea fungicola</name>
    <dbReference type="NCBI Taxonomy" id="93591"/>
    <lineage>
        <taxon>Eukaryota</taxon>
        <taxon>Fungi</taxon>
        <taxon>Dikarya</taxon>
        <taxon>Ascomycota</taxon>
        <taxon>Pezizomycotina</taxon>
        <taxon>Sordariomycetes</taxon>
        <taxon>Hypocreomycetidae</taxon>
        <taxon>Hypocreales</taxon>
        <taxon>Cordycipitaceae</taxon>
        <taxon>Zarea</taxon>
    </lineage>
</organism>
<protein>
    <submittedName>
        <fullName evidence="1">Uncharacterized protein</fullName>
    </submittedName>
</protein>